<evidence type="ECO:0000259" key="10">
    <source>
        <dbReference type="PROSITE" id="PS50142"/>
    </source>
</evidence>
<keyword evidence="8" id="KW-0963">Cytoplasm</keyword>
<dbReference type="RefSeq" id="WP_129734417.1">
    <property type="nucleotide sequence ID" value="NZ_PRLM01000001.1"/>
</dbReference>
<dbReference type="EC" id="3.1.26.3" evidence="8"/>
<feature type="domain" description="RNase III" evidence="10">
    <location>
        <begin position="7"/>
        <end position="134"/>
    </location>
</feature>
<evidence type="ECO:0000256" key="5">
    <source>
        <dbReference type="ARBA" id="ARBA00022759"/>
    </source>
</evidence>
<dbReference type="PROSITE" id="PS50137">
    <property type="entry name" value="DS_RBD"/>
    <property type="match status" value="1"/>
</dbReference>
<evidence type="ECO:0000256" key="2">
    <source>
        <dbReference type="ARBA" id="ARBA00010183"/>
    </source>
</evidence>
<keyword evidence="8" id="KW-0819">tRNA processing</keyword>
<dbReference type="SUPFAM" id="SSF69065">
    <property type="entry name" value="RNase III domain-like"/>
    <property type="match status" value="1"/>
</dbReference>
<reference evidence="11 12" key="1">
    <citation type="journal article" date="2018" name="bioRxiv">
        <title>Evidence of independent acquisition and adaption of ultra-small bacteria to human hosts across the highly diverse yet reduced genomes of the phylum Saccharibacteria.</title>
        <authorList>
            <person name="McLean J.S."/>
            <person name="Bor B."/>
            <person name="To T.T."/>
            <person name="Liu Q."/>
            <person name="Kearns K.A."/>
            <person name="Solden L.M."/>
            <person name="Wrighton K.C."/>
            <person name="He X."/>
            <person name="Shi W."/>
        </authorList>
    </citation>
    <scope>NUCLEOTIDE SEQUENCE [LARGE SCALE GENOMIC DNA]</scope>
    <source>
        <strain evidence="11 12">TM7_G3_2_Rum_HOT_351B</strain>
    </source>
</reference>
<keyword evidence="8" id="KW-0699">rRNA-binding</keyword>
<comment type="caution">
    <text evidence="11">The sequence shown here is derived from an EMBL/GenBank/DDBJ whole genome shotgun (WGS) entry which is preliminary data.</text>
</comment>
<comment type="catalytic activity">
    <reaction evidence="1 8">
        <text>Endonucleolytic cleavage to 5'-phosphomonoester.</text>
        <dbReference type="EC" id="3.1.26.3"/>
    </reaction>
</comment>
<evidence type="ECO:0000259" key="9">
    <source>
        <dbReference type="PROSITE" id="PS50137"/>
    </source>
</evidence>
<dbReference type="InterPro" id="IPR036389">
    <property type="entry name" value="RNase_III_sf"/>
</dbReference>
<dbReference type="InterPro" id="IPR014720">
    <property type="entry name" value="dsRBD_dom"/>
</dbReference>
<feature type="domain" description="DRBM" evidence="9">
    <location>
        <begin position="161"/>
        <end position="230"/>
    </location>
</feature>
<keyword evidence="5 8" id="KW-0255">Endonuclease</keyword>
<dbReference type="Pfam" id="PF14622">
    <property type="entry name" value="Ribonucleas_3_3"/>
    <property type="match status" value="1"/>
</dbReference>
<comment type="similarity">
    <text evidence="2">Belongs to the ribonuclease III family.</text>
</comment>
<comment type="subunit">
    <text evidence="8">Homodimer.</text>
</comment>
<evidence type="ECO:0000256" key="8">
    <source>
        <dbReference type="HAMAP-Rule" id="MF_00104"/>
    </source>
</evidence>
<keyword evidence="12" id="KW-1185">Reference proteome</keyword>
<feature type="active site" evidence="8">
    <location>
        <position position="52"/>
    </location>
</feature>
<evidence type="ECO:0000256" key="1">
    <source>
        <dbReference type="ARBA" id="ARBA00000109"/>
    </source>
</evidence>
<keyword evidence="8" id="KW-0479">Metal-binding</keyword>
<keyword evidence="6 8" id="KW-0378">Hydrolase</keyword>
<dbReference type="PANTHER" id="PTHR11207">
    <property type="entry name" value="RIBONUCLEASE III"/>
    <property type="match status" value="1"/>
</dbReference>
<dbReference type="InterPro" id="IPR011907">
    <property type="entry name" value="RNase_III"/>
</dbReference>
<dbReference type="SMART" id="SM00358">
    <property type="entry name" value="DSRM"/>
    <property type="match status" value="1"/>
</dbReference>
<dbReference type="CDD" id="cd10845">
    <property type="entry name" value="DSRM_RNAse_III_family"/>
    <property type="match status" value="1"/>
</dbReference>
<gene>
    <name evidence="8 11" type="primary">rnc</name>
    <name evidence="11" type="ORF">G3RUM_00146</name>
</gene>
<dbReference type="HAMAP" id="MF_00104">
    <property type="entry name" value="RNase_III"/>
    <property type="match status" value="1"/>
</dbReference>
<reference evidence="11 12" key="2">
    <citation type="journal article" date="2020" name="Cell Rep.">
        <title>Acquisition and Adaptation of Ultra-small Parasitic Reduced Genome Bacteria to Mammalian Hosts.</title>
        <authorList>
            <person name="McLean J.S."/>
            <person name="Bor B."/>
            <person name="Kerns K.A."/>
            <person name="Liu Q."/>
            <person name="To T.T."/>
            <person name="Solden L."/>
            <person name="Hendrickson E.L."/>
            <person name="Wrighton K."/>
            <person name="Shi W."/>
            <person name="He X."/>
        </authorList>
    </citation>
    <scope>NUCLEOTIDE SEQUENCE [LARGE SCALE GENOMIC DNA]</scope>
    <source>
        <strain evidence="11 12">TM7_G3_2_Rum_HOT_351B</strain>
    </source>
</reference>
<dbReference type="EMBL" id="PRLM01000001">
    <property type="protein sequence ID" value="RYC75203.1"/>
    <property type="molecule type" value="Genomic_DNA"/>
</dbReference>
<evidence type="ECO:0000256" key="4">
    <source>
        <dbReference type="ARBA" id="ARBA00022722"/>
    </source>
</evidence>
<evidence type="ECO:0000313" key="12">
    <source>
        <dbReference type="Proteomes" id="UP001191019"/>
    </source>
</evidence>
<dbReference type="NCBIfam" id="TIGR02191">
    <property type="entry name" value="RNaseIII"/>
    <property type="match status" value="1"/>
</dbReference>
<keyword evidence="8" id="KW-0460">Magnesium</keyword>
<keyword evidence="7 8" id="KW-0694">RNA-binding</keyword>
<dbReference type="Proteomes" id="UP001191019">
    <property type="component" value="Unassembled WGS sequence"/>
</dbReference>
<accession>A0ABY0FPU3</accession>
<keyword evidence="8" id="KW-0698">rRNA processing</keyword>
<evidence type="ECO:0000313" key="11">
    <source>
        <dbReference type="EMBL" id="RYC75203.1"/>
    </source>
</evidence>
<evidence type="ECO:0000256" key="6">
    <source>
        <dbReference type="ARBA" id="ARBA00022801"/>
    </source>
</evidence>
<protein>
    <recommendedName>
        <fullName evidence="8">Ribonuclease 3</fullName>
        <ecNumber evidence="8">3.1.26.3</ecNumber>
    </recommendedName>
    <alternativeName>
        <fullName evidence="8">Ribonuclease III</fullName>
        <shortName evidence="8">RNase III</shortName>
    </alternativeName>
</protein>
<name>A0ABY0FPU3_9BACT</name>
<comment type="subcellular location">
    <subcellularLocation>
        <location evidence="8">Cytoplasm</location>
    </subcellularLocation>
</comment>
<proteinExistence type="inferred from homology"/>
<organism evidence="11 12">
    <name type="scientific">Candidatus Nanosyncoccus alces</name>
    <dbReference type="NCBI Taxonomy" id="2171997"/>
    <lineage>
        <taxon>Bacteria</taxon>
        <taxon>Candidatus Saccharimonadota</taxon>
        <taxon>Candidatus Nanosyncoccalia</taxon>
        <taxon>Candidatus Nanosyncoccales</taxon>
        <taxon>Candidatus Nanosyncoccaceae</taxon>
        <taxon>Candidatus Nanosyncoccus</taxon>
    </lineage>
</organism>
<dbReference type="Gene3D" id="1.10.1520.10">
    <property type="entry name" value="Ribonuclease III domain"/>
    <property type="match status" value="1"/>
</dbReference>
<comment type="function">
    <text evidence="8">Digests double-stranded RNA. Involved in the processing of primary rRNA transcript to yield the immediate precursors to the large and small rRNAs (23S and 16S). Processes some mRNAs, and tRNAs when they are encoded in the rRNA operon. Processes pre-crRNA and tracrRNA of type II CRISPR loci if present in the organism.</text>
</comment>
<dbReference type="CDD" id="cd00593">
    <property type="entry name" value="RIBOc"/>
    <property type="match status" value="1"/>
</dbReference>
<evidence type="ECO:0000256" key="3">
    <source>
        <dbReference type="ARBA" id="ARBA00022664"/>
    </source>
</evidence>
<dbReference type="PROSITE" id="PS00517">
    <property type="entry name" value="RNASE_3_1"/>
    <property type="match status" value="1"/>
</dbReference>
<keyword evidence="3 8" id="KW-0507">mRNA processing</keyword>
<feature type="binding site" evidence="8">
    <location>
        <position position="120"/>
    </location>
    <ligand>
        <name>Mg(2+)</name>
        <dbReference type="ChEBI" id="CHEBI:18420"/>
    </ligand>
</feature>
<dbReference type="SMART" id="SM00535">
    <property type="entry name" value="RIBOc"/>
    <property type="match status" value="1"/>
</dbReference>
<dbReference type="InterPro" id="IPR000999">
    <property type="entry name" value="RNase_III_dom"/>
</dbReference>
<dbReference type="PANTHER" id="PTHR11207:SF0">
    <property type="entry name" value="RIBONUCLEASE 3"/>
    <property type="match status" value="1"/>
</dbReference>
<dbReference type="Pfam" id="PF00035">
    <property type="entry name" value="dsrm"/>
    <property type="match status" value="1"/>
</dbReference>
<feature type="active site" evidence="8">
    <location>
        <position position="123"/>
    </location>
</feature>
<keyword evidence="4 8" id="KW-0540">Nuclease</keyword>
<dbReference type="SUPFAM" id="SSF54768">
    <property type="entry name" value="dsRNA-binding domain-like"/>
    <property type="match status" value="1"/>
</dbReference>
<feature type="binding site" evidence="8">
    <location>
        <position position="123"/>
    </location>
    <ligand>
        <name>Mg(2+)</name>
        <dbReference type="ChEBI" id="CHEBI:18420"/>
    </ligand>
</feature>
<dbReference type="Gene3D" id="3.30.160.20">
    <property type="match status" value="1"/>
</dbReference>
<sequence length="239" mass="26936">MDTTPYQEFAKEKLGFEFNDINLLVTALTHRSYVNEHKKTHEHNERLEFLGDAVLELVSSDFLYRNYNEPEGIMTAFRAALVRTESIGDAGKELGYEPLVRLSKGEKNGSERAHDVILADCFEAVIGAIYLDQGYDVARDFIAKHILVKIDTILEEGSWRDPKSYAQELAQKFDGVTPVYKTLKEEGPDHDKVFTVGLYVGESLKGVGTGHSKQEAQTMAAREGVKGYRKLFTNKPKSR</sequence>
<evidence type="ECO:0000256" key="7">
    <source>
        <dbReference type="ARBA" id="ARBA00022884"/>
    </source>
</evidence>
<comment type="cofactor">
    <cofactor evidence="8">
        <name>Mg(2+)</name>
        <dbReference type="ChEBI" id="CHEBI:18420"/>
    </cofactor>
</comment>
<dbReference type="GO" id="GO:0004525">
    <property type="term" value="F:ribonuclease III activity"/>
    <property type="evidence" value="ECO:0007669"/>
    <property type="project" value="UniProtKB-EC"/>
</dbReference>
<dbReference type="PROSITE" id="PS50142">
    <property type="entry name" value="RNASE_3_2"/>
    <property type="match status" value="1"/>
</dbReference>
<feature type="binding site" evidence="8">
    <location>
        <position position="48"/>
    </location>
    <ligand>
        <name>Mg(2+)</name>
        <dbReference type="ChEBI" id="CHEBI:18420"/>
    </ligand>
</feature>